<evidence type="ECO:0008006" key="3">
    <source>
        <dbReference type="Google" id="ProtNLM"/>
    </source>
</evidence>
<dbReference type="InterPro" id="IPR029058">
    <property type="entry name" value="AB_hydrolase_fold"/>
</dbReference>
<reference evidence="1 2" key="1">
    <citation type="submission" date="2024-03" db="EMBL/GenBank/DDBJ databases">
        <title>Novel species of the genus Variovorax.</title>
        <authorList>
            <person name="Liu Q."/>
            <person name="Xin Y.-H."/>
        </authorList>
    </citation>
    <scope>NUCLEOTIDE SEQUENCE [LARGE SCALE GENOMIC DNA]</scope>
    <source>
        <strain evidence="1 2">KACC 18501</strain>
    </source>
</reference>
<protein>
    <recommendedName>
        <fullName evidence="3">PGAP1-like protein</fullName>
    </recommendedName>
</protein>
<dbReference type="SUPFAM" id="SSF53474">
    <property type="entry name" value="alpha/beta-Hydrolases"/>
    <property type="match status" value="1"/>
</dbReference>
<name>A0ABU8W4L1_9BURK</name>
<dbReference type="EMBL" id="JBBKZV010000018">
    <property type="protein sequence ID" value="MEJ8825002.1"/>
    <property type="molecule type" value="Genomic_DNA"/>
</dbReference>
<proteinExistence type="predicted"/>
<comment type="caution">
    <text evidence="1">The sequence shown here is derived from an EMBL/GenBank/DDBJ whole genome shotgun (WGS) entry which is preliminary data.</text>
</comment>
<keyword evidence="2" id="KW-1185">Reference proteome</keyword>
<sequence length="575" mass="64170">MPDAQLHIPEPNRYPIIYVRGFAFGVDERDDTAADPYCGFNVGSTVYRATADKERPKSYFFESPLVRLSSEYGYHVLYKDGIEILDPAYASGDAGRKRLLEGIPMASIVIHRFYDAGSKLRGTGETSSIVDYAKELANLIAMVRELVRPTARAAAEADGRHPTDEQLDADFRCYLVAHSMGGLVVRTLLQNDANDVPEIEIDDVKRRVPKVRQCVAKVFTYGTPHNGIDLAGFNVPNMPGFLKDVGTFNRDTMRTYLDQVGIGRNVNYLPAHVMPPASQWFSMIGTNRMDYEVAKGLSRTFVGRGSDGLVRIDNATLWTQVEVDGKPADMPVACAYAYRSHSGYFGIVNSEEGFQNLVRFLFGNFRIDLWLDISGVTLPVALQAEEAKNRRVDAVYQMEMVVSTHGKTWSLSRRKAEEDSPACRTYQDLKNKTAAVECVHLSTVFLTKRARVKADQPGISYSVTLGIRAPDYEVAKAFWPDGHFEGVSLFRDSLIVTLFDPQDLQDLDTNHAPTEDWMVRMSWAERGDLAPVRFKPDDITKPIVVKVPLAAASPDMTARNGAVAATLRMEARIWQ</sequence>
<evidence type="ECO:0000313" key="2">
    <source>
        <dbReference type="Proteomes" id="UP001363010"/>
    </source>
</evidence>
<organism evidence="1 2">
    <name type="scientific">Variovorax humicola</name>
    <dbReference type="NCBI Taxonomy" id="1769758"/>
    <lineage>
        <taxon>Bacteria</taxon>
        <taxon>Pseudomonadati</taxon>
        <taxon>Pseudomonadota</taxon>
        <taxon>Betaproteobacteria</taxon>
        <taxon>Burkholderiales</taxon>
        <taxon>Comamonadaceae</taxon>
        <taxon>Variovorax</taxon>
    </lineage>
</organism>
<gene>
    <name evidence="1" type="ORF">WKW80_23730</name>
</gene>
<evidence type="ECO:0000313" key="1">
    <source>
        <dbReference type="EMBL" id="MEJ8825002.1"/>
    </source>
</evidence>
<dbReference type="RefSeq" id="WP_340366028.1">
    <property type="nucleotide sequence ID" value="NZ_JBBKZV010000018.1"/>
</dbReference>
<dbReference type="Proteomes" id="UP001363010">
    <property type="component" value="Unassembled WGS sequence"/>
</dbReference>
<accession>A0ABU8W4L1</accession>
<dbReference type="Gene3D" id="3.40.50.1820">
    <property type="entry name" value="alpha/beta hydrolase"/>
    <property type="match status" value="1"/>
</dbReference>